<evidence type="ECO:0000256" key="8">
    <source>
        <dbReference type="SAM" id="Phobius"/>
    </source>
</evidence>
<feature type="transmembrane region" description="Helical" evidence="8">
    <location>
        <begin position="218"/>
        <end position="247"/>
    </location>
</feature>
<feature type="transmembrane region" description="Helical" evidence="8">
    <location>
        <begin position="77"/>
        <end position="95"/>
    </location>
</feature>
<organism evidence="9 10">
    <name type="scientific">Oceanobacillus luteolus</name>
    <dbReference type="NCBI Taxonomy" id="1274358"/>
    <lineage>
        <taxon>Bacteria</taxon>
        <taxon>Bacillati</taxon>
        <taxon>Bacillota</taxon>
        <taxon>Bacilli</taxon>
        <taxon>Bacillales</taxon>
        <taxon>Bacillaceae</taxon>
        <taxon>Oceanobacillus</taxon>
    </lineage>
</organism>
<evidence type="ECO:0000256" key="6">
    <source>
        <dbReference type="ARBA" id="ARBA00022989"/>
    </source>
</evidence>
<sequence>MLEKGKISTLQMQFIIIPTIIATGILSIPSMAAQLAVHDMWMTPIAGSIIGFITVFLVWKLHELFPRMTPIQYNEKILGKILGSMLSFFLIFFYLHNTGLIVRQYTDFITMNVLTETPELIFSLSIMVVSALAVRGGIEVIARSAVICTTIFMLSSLSLLLLIKDMDVSLLLPIMENGITPVLKGGFVFGAWYSELFLLAFIFPFLNREKISVKPGILATIYIMLIFFYVNFFVLTVLGVTAGNQLYPVYSLIRAISVFDFFENFEVIITASWVLGNFVKISMFLYVVSLALAQLLRLSDYRIVVYPISLFIILFSQWGLPNYVVLVDYMKNIQPTYFLLVQVILPLCLLLIALARGMRGRKTN</sequence>
<feature type="transmembrane region" description="Helical" evidence="8">
    <location>
        <begin position="120"/>
        <end position="138"/>
    </location>
</feature>
<reference evidence="10" key="1">
    <citation type="journal article" date="2019" name="Int. J. Syst. Evol. Microbiol.">
        <title>The Global Catalogue of Microorganisms (GCM) 10K type strain sequencing project: providing services to taxonomists for standard genome sequencing and annotation.</title>
        <authorList>
            <consortium name="The Broad Institute Genomics Platform"/>
            <consortium name="The Broad Institute Genome Sequencing Center for Infectious Disease"/>
            <person name="Wu L."/>
            <person name="Ma J."/>
        </authorList>
    </citation>
    <scope>NUCLEOTIDE SEQUENCE [LARGE SCALE GENOMIC DNA]</scope>
    <source>
        <strain evidence="10">CGMCC 1.12376</strain>
    </source>
</reference>
<evidence type="ECO:0000313" key="10">
    <source>
        <dbReference type="Proteomes" id="UP001597221"/>
    </source>
</evidence>
<proteinExistence type="inferred from homology"/>
<evidence type="ECO:0000256" key="4">
    <source>
        <dbReference type="ARBA" id="ARBA00022544"/>
    </source>
</evidence>
<dbReference type="InterPro" id="IPR004761">
    <property type="entry name" value="Spore_GerAB"/>
</dbReference>
<feature type="transmembrane region" description="Helical" evidence="8">
    <location>
        <begin position="12"/>
        <end position="33"/>
    </location>
</feature>
<feature type="transmembrane region" description="Helical" evidence="8">
    <location>
        <begin position="145"/>
        <end position="163"/>
    </location>
</feature>
<evidence type="ECO:0000256" key="2">
    <source>
        <dbReference type="ARBA" id="ARBA00007998"/>
    </source>
</evidence>
<feature type="transmembrane region" description="Helical" evidence="8">
    <location>
        <begin position="45"/>
        <end position="65"/>
    </location>
</feature>
<dbReference type="EMBL" id="JBHUDE010000159">
    <property type="protein sequence ID" value="MFD1609534.1"/>
    <property type="molecule type" value="Genomic_DNA"/>
</dbReference>
<keyword evidence="5 8" id="KW-0812">Transmembrane</keyword>
<dbReference type="Proteomes" id="UP001597221">
    <property type="component" value="Unassembled WGS sequence"/>
</dbReference>
<comment type="subcellular location">
    <subcellularLocation>
        <location evidence="1">Membrane</location>
        <topology evidence="1">Multi-pass membrane protein</topology>
    </subcellularLocation>
</comment>
<feature type="transmembrane region" description="Helical" evidence="8">
    <location>
        <begin position="337"/>
        <end position="355"/>
    </location>
</feature>
<evidence type="ECO:0000256" key="7">
    <source>
        <dbReference type="ARBA" id="ARBA00023136"/>
    </source>
</evidence>
<dbReference type="PANTHER" id="PTHR34975:SF2">
    <property type="entry name" value="SPORE GERMINATION PROTEIN A2"/>
    <property type="match status" value="1"/>
</dbReference>
<feature type="transmembrane region" description="Helical" evidence="8">
    <location>
        <begin position="304"/>
        <end position="325"/>
    </location>
</feature>
<evidence type="ECO:0000256" key="1">
    <source>
        <dbReference type="ARBA" id="ARBA00004141"/>
    </source>
</evidence>
<dbReference type="PANTHER" id="PTHR34975">
    <property type="entry name" value="SPORE GERMINATION PROTEIN A2"/>
    <property type="match status" value="1"/>
</dbReference>
<evidence type="ECO:0000256" key="3">
    <source>
        <dbReference type="ARBA" id="ARBA00022448"/>
    </source>
</evidence>
<keyword evidence="6 8" id="KW-1133">Transmembrane helix</keyword>
<dbReference type="NCBIfam" id="TIGR00912">
    <property type="entry name" value="2A0309"/>
    <property type="match status" value="1"/>
</dbReference>
<evidence type="ECO:0000313" key="9">
    <source>
        <dbReference type="EMBL" id="MFD1609534.1"/>
    </source>
</evidence>
<comment type="caution">
    <text evidence="9">The sequence shown here is derived from an EMBL/GenBank/DDBJ whole genome shotgun (WGS) entry which is preliminary data.</text>
</comment>
<keyword evidence="7 8" id="KW-0472">Membrane</keyword>
<dbReference type="RefSeq" id="WP_379598956.1">
    <property type="nucleotide sequence ID" value="NZ_JBHUDE010000159.1"/>
</dbReference>
<protein>
    <submittedName>
        <fullName evidence="9">Endospore germination permease</fullName>
    </submittedName>
</protein>
<keyword evidence="10" id="KW-1185">Reference proteome</keyword>
<gene>
    <name evidence="9" type="ORF">ACFSBH_18100</name>
</gene>
<dbReference type="Pfam" id="PF03845">
    <property type="entry name" value="Spore_permease"/>
    <property type="match status" value="1"/>
</dbReference>
<accession>A0ABW4HV73</accession>
<comment type="similarity">
    <text evidence="2">Belongs to the amino acid-polyamine-organocation (APC) superfamily. Spore germination protein (SGP) (TC 2.A.3.9) family.</text>
</comment>
<feature type="transmembrane region" description="Helical" evidence="8">
    <location>
        <begin position="267"/>
        <end position="292"/>
    </location>
</feature>
<keyword evidence="4" id="KW-0309">Germination</keyword>
<feature type="transmembrane region" description="Helical" evidence="8">
    <location>
        <begin position="183"/>
        <end position="206"/>
    </location>
</feature>
<name>A0ABW4HV73_9BACI</name>
<evidence type="ECO:0000256" key="5">
    <source>
        <dbReference type="ARBA" id="ARBA00022692"/>
    </source>
</evidence>
<keyword evidence="3" id="KW-0813">Transport</keyword>